<comment type="caution">
    <text evidence="1">The sequence shown here is derived from an EMBL/GenBank/DDBJ whole genome shotgun (WGS) entry which is preliminary data.</text>
</comment>
<protein>
    <submittedName>
        <fullName evidence="1">Uncharacterized protein</fullName>
    </submittedName>
</protein>
<name>A0A552WUR7_9MICO</name>
<proteinExistence type="predicted"/>
<accession>A0A552WUR7</accession>
<evidence type="ECO:0000313" key="1">
    <source>
        <dbReference type="EMBL" id="TRW46446.1"/>
    </source>
</evidence>
<sequence>MEQRRDGDQFTAVLTGIRPVPPSVWLHFSEAINHLRAAIDNTVWYLVDQAQGPVDGPAAARVNMPIHSDAKPYKKWCDARRKDGLHALLPDSEVGRRIRQLQPFVDTESAVPSKGAFIASMQGDEVENAHPLVLLQGYSNADKHRAIRVAVTRSASTRFDQPLHGQDLAFKEFQVGQVLASGTWGEIVPIETNTAVMVQRPDPYTAVVPPATELGFLHKYVSQVVVPVLTFGVELPGVVPPQADLTDNGMTDAERLRAGGHEPAKDRLAQETLRMFGEAMGKGWKVPPISGDDAEAEGPRHA</sequence>
<dbReference type="AlphaFoldDB" id="A0A552WUR7"/>
<gene>
    <name evidence="1" type="ORF">FJ693_05620</name>
</gene>
<dbReference type="Proteomes" id="UP000318693">
    <property type="component" value="Unassembled WGS sequence"/>
</dbReference>
<keyword evidence="2" id="KW-1185">Reference proteome</keyword>
<evidence type="ECO:0000313" key="2">
    <source>
        <dbReference type="Proteomes" id="UP000318693"/>
    </source>
</evidence>
<reference evidence="1 2" key="1">
    <citation type="submission" date="2019-07" db="EMBL/GenBank/DDBJ databases">
        <title>Georgenia wutianyii sp. nov. and Georgenia *** sp. nov. isolated from plateau pika (Ochotona curzoniae) in the Qinghai-Tibet plateau of China.</title>
        <authorList>
            <person name="Tian Z."/>
        </authorList>
    </citation>
    <scope>NUCLEOTIDE SEQUENCE [LARGE SCALE GENOMIC DNA]</scope>
    <source>
        <strain evidence="1 2">Z446</strain>
    </source>
</reference>
<organism evidence="1 2">
    <name type="scientific">Georgenia yuyongxinii</name>
    <dbReference type="NCBI Taxonomy" id="2589797"/>
    <lineage>
        <taxon>Bacteria</taxon>
        <taxon>Bacillati</taxon>
        <taxon>Actinomycetota</taxon>
        <taxon>Actinomycetes</taxon>
        <taxon>Micrococcales</taxon>
        <taxon>Bogoriellaceae</taxon>
        <taxon>Georgenia</taxon>
    </lineage>
</organism>
<dbReference type="EMBL" id="VJXR01000010">
    <property type="protein sequence ID" value="TRW46446.1"/>
    <property type="molecule type" value="Genomic_DNA"/>
</dbReference>